<dbReference type="Proteomes" id="UP000290517">
    <property type="component" value="Unassembled WGS sequence"/>
</dbReference>
<evidence type="ECO:0000313" key="3">
    <source>
        <dbReference type="EMBL" id="RXR34333.1"/>
    </source>
</evidence>
<evidence type="ECO:0000313" key="4">
    <source>
        <dbReference type="Proteomes" id="UP000289805"/>
    </source>
</evidence>
<evidence type="ECO:0000313" key="2">
    <source>
        <dbReference type="EMBL" id="RXR26636.1"/>
    </source>
</evidence>
<dbReference type="AlphaFoldDB" id="A0A4Q1KVR5"/>
<dbReference type="RefSeq" id="WP_030149934.1">
    <property type="nucleotide sequence ID" value="NZ_JOFV01000002.1"/>
</dbReference>
<evidence type="ECO:0000256" key="1">
    <source>
        <dbReference type="SAM" id="MobiDB-lite"/>
    </source>
</evidence>
<evidence type="ECO:0008006" key="6">
    <source>
        <dbReference type="Google" id="ProtNLM"/>
    </source>
</evidence>
<feature type="compositionally biased region" description="Basic residues" evidence="1">
    <location>
        <begin position="1"/>
        <end position="11"/>
    </location>
</feature>
<proteinExistence type="predicted"/>
<name>A0A4Q1KVR5_9CELL</name>
<comment type="caution">
    <text evidence="3">The sequence shown here is derived from an EMBL/GenBank/DDBJ whole genome shotgun (WGS) entry which is preliminary data.</text>
</comment>
<reference evidence="4 5" key="1">
    <citation type="submission" date="2019-01" db="EMBL/GenBank/DDBJ databases">
        <title>Oerskovia turbata Genome sequencing and assembly.</title>
        <authorList>
            <person name="Dou T."/>
        </authorList>
    </citation>
    <scope>NUCLEOTIDE SEQUENCE [LARGE SCALE GENOMIC DNA]</scope>
    <source>
        <strain evidence="3 4">JCM12123</strain>
        <strain evidence="2 5">JCM3160</strain>
    </source>
</reference>
<organism evidence="3 4">
    <name type="scientific">Oerskovia turbata</name>
    <dbReference type="NCBI Taxonomy" id="1713"/>
    <lineage>
        <taxon>Bacteria</taxon>
        <taxon>Bacillati</taxon>
        <taxon>Actinomycetota</taxon>
        <taxon>Actinomycetes</taxon>
        <taxon>Micrococcales</taxon>
        <taxon>Cellulomonadaceae</taxon>
        <taxon>Oerskovia</taxon>
    </lineage>
</organism>
<dbReference type="OrthoDB" id="3381577at2"/>
<evidence type="ECO:0000313" key="5">
    <source>
        <dbReference type="Proteomes" id="UP000290517"/>
    </source>
</evidence>
<protein>
    <recommendedName>
        <fullName evidence="6">ATP/GTP-binding protein</fullName>
    </recommendedName>
</protein>
<dbReference type="STRING" id="1713.GCA_000718325_00370"/>
<dbReference type="EMBL" id="SDJR01000003">
    <property type="protein sequence ID" value="RXR26636.1"/>
    <property type="molecule type" value="Genomic_DNA"/>
</dbReference>
<dbReference type="Proteomes" id="UP000289805">
    <property type="component" value="Unassembled WGS sequence"/>
</dbReference>
<dbReference type="EMBL" id="SDJQ01000011">
    <property type="protein sequence ID" value="RXR34333.1"/>
    <property type="molecule type" value="Genomic_DNA"/>
</dbReference>
<gene>
    <name evidence="2" type="ORF">EQW73_03755</name>
    <name evidence="3" type="ORF">EQW78_08980</name>
</gene>
<feature type="region of interest" description="Disordered" evidence="1">
    <location>
        <begin position="1"/>
        <end position="24"/>
    </location>
</feature>
<accession>A0A4Q1KVR5</accession>
<keyword evidence="5" id="KW-1185">Reference proteome</keyword>
<sequence>MPSKRPSRRRPRGAEPAPLDLGRALGGLRSELGADGEWSVRTVRSGDKSYVCPGCRQTIPAGTSHVVAWAKDSLFGAESALEDRRHWHSGCWSARERRR</sequence>